<dbReference type="AlphaFoldDB" id="A0A1E4RGU4"/>
<organism evidence="7 8">
    <name type="scientific">Hyphopichia burtonii NRRL Y-1933</name>
    <dbReference type="NCBI Taxonomy" id="984485"/>
    <lineage>
        <taxon>Eukaryota</taxon>
        <taxon>Fungi</taxon>
        <taxon>Dikarya</taxon>
        <taxon>Ascomycota</taxon>
        <taxon>Saccharomycotina</taxon>
        <taxon>Pichiomycetes</taxon>
        <taxon>Debaryomycetaceae</taxon>
        <taxon>Hyphopichia</taxon>
    </lineage>
</organism>
<dbReference type="PANTHER" id="PTHR22779:SF6">
    <property type="entry name" value="SD17342P"/>
    <property type="match status" value="1"/>
</dbReference>
<dbReference type="Proteomes" id="UP000095085">
    <property type="component" value="Unassembled WGS sequence"/>
</dbReference>
<evidence type="ECO:0000256" key="4">
    <source>
        <dbReference type="ARBA" id="ARBA00022989"/>
    </source>
</evidence>
<evidence type="ECO:0000313" key="8">
    <source>
        <dbReference type="Proteomes" id="UP000095085"/>
    </source>
</evidence>
<evidence type="ECO:0000256" key="5">
    <source>
        <dbReference type="ARBA" id="ARBA00023136"/>
    </source>
</evidence>
<keyword evidence="5 6" id="KW-0472">Membrane</keyword>
<evidence type="ECO:0000256" key="3">
    <source>
        <dbReference type="ARBA" id="ARBA00022692"/>
    </source>
</evidence>
<dbReference type="InterPro" id="IPR019334">
    <property type="entry name" value="TMEM170A/B/YPR153W-like"/>
</dbReference>
<protein>
    <submittedName>
        <fullName evidence="7">Uncharacterized protein</fullName>
    </submittedName>
</protein>
<evidence type="ECO:0000256" key="1">
    <source>
        <dbReference type="ARBA" id="ARBA00004141"/>
    </source>
</evidence>
<dbReference type="EMBL" id="KV454542">
    <property type="protein sequence ID" value="ODV66478.1"/>
    <property type="molecule type" value="Genomic_DNA"/>
</dbReference>
<comment type="similarity">
    <text evidence="2">Belongs to the TMEM170 family.</text>
</comment>
<keyword evidence="3 6" id="KW-0812">Transmembrane</keyword>
<feature type="transmembrane region" description="Helical" evidence="6">
    <location>
        <begin position="113"/>
        <end position="141"/>
    </location>
</feature>
<reference evidence="8" key="1">
    <citation type="submission" date="2016-05" db="EMBL/GenBank/DDBJ databases">
        <title>Comparative genomics of biotechnologically important yeasts.</title>
        <authorList>
            <consortium name="DOE Joint Genome Institute"/>
            <person name="Riley R."/>
            <person name="Haridas S."/>
            <person name="Wolfe K.H."/>
            <person name="Lopes M.R."/>
            <person name="Hittinger C.T."/>
            <person name="Goker M."/>
            <person name="Salamov A."/>
            <person name="Wisecaver J."/>
            <person name="Long T.M."/>
            <person name="Aerts A.L."/>
            <person name="Barry K."/>
            <person name="Choi C."/>
            <person name="Clum A."/>
            <person name="Coughlan A.Y."/>
            <person name="Deshpande S."/>
            <person name="Douglass A.P."/>
            <person name="Hanson S.J."/>
            <person name="Klenk H.-P."/>
            <person name="Labutti K."/>
            <person name="Lapidus A."/>
            <person name="Lindquist E."/>
            <person name="Lipzen A."/>
            <person name="Meier-Kolthoff J.P."/>
            <person name="Ohm R.A."/>
            <person name="Otillar R.P."/>
            <person name="Pangilinan J."/>
            <person name="Peng Y."/>
            <person name="Rokas A."/>
            <person name="Rosa C.A."/>
            <person name="Scheuner C."/>
            <person name="Sibirny A.A."/>
            <person name="Slot J.C."/>
            <person name="Stielow J.B."/>
            <person name="Sun H."/>
            <person name="Kurtzman C.P."/>
            <person name="Blackwell M."/>
            <person name="Grigoriev I.V."/>
            <person name="Jeffries T.W."/>
        </authorList>
    </citation>
    <scope>NUCLEOTIDE SEQUENCE [LARGE SCALE GENOMIC DNA]</scope>
    <source>
        <strain evidence="8">NRRL Y-1933</strain>
    </source>
</reference>
<name>A0A1E4RGU4_9ASCO</name>
<keyword evidence="4 6" id="KW-1133">Transmembrane helix</keyword>
<evidence type="ECO:0000313" key="7">
    <source>
        <dbReference type="EMBL" id="ODV66478.1"/>
    </source>
</evidence>
<evidence type="ECO:0000256" key="2">
    <source>
        <dbReference type="ARBA" id="ARBA00006325"/>
    </source>
</evidence>
<dbReference type="RefSeq" id="XP_020075545.1">
    <property type="nucleotide sequence ID" value="XM_020221471.1"/>
</dbReference>
<dbReference type="Pfam" id="PF10190">
    <property type="entry name" value="Tmemb_170"/>
    <property type="match status" value="1"/>
</dbReference>
<dbReference type="OrthoDB" id="2131401at2759"/>
<proteinExistence type="inferred from homology"/>
<sequence length="177" mass="19923">MKVFVSSLNIPIGYTTPRFPALYWPLGATQSEYQQLFLYYSIDIWKFTVYWSLILFGAIYLLVGCIAALNISMNPYRFSQYGKDKPKPDKSNEYNEKTKQLLPYSKLGILNSLLVIVIYVLSGSIQGFVSGAVVGVMLLAIYKAGSLPMSCWIPLSWGIALILFNICNSYRTSSLIL</sequence>
<dbReference type="GO" id="GO:0005789">
    <property type="term" value="C:endoplasmic reticulum membrane"/>
    <property type="evidence" value="ECO:0007669"/>
    <property type="project" value="EnsemblFungi"/>
</dbReference>
<dbReference type="GeneID" id="30996020"/>
<comment type="subcellular location">
    <subcellularLocation>
        <location evidence="1">Membrane</location>
        <topology evidence="1">Multi-pass membrane protein</topology>
    </subcellularLocation>
</comment>
<accession>A0A1E4RGU4</accession>
<evidence type="ECO:0000256" key="6">
    <source>
        <dbReference type="SAM" id="Phobius"/>
    </source>
</evidence>
<keyword evidence="8" id="KW-1185">Reference proteome</keyword>
<feature type="transmembrane region" description="Helical" evidence="6">
    <location>
        <begin position="49"/>
        <end position="71"/>
    </location>
</feature>
<feature type="transmembrane region" description="Helical" evidence="6">
    <location>
        <begin position="147"/>
        <end position="167"/>
    </location>
</feature>
<dbReference type="GO" id="GO:0071464">
    <property type="term" value="P:cellular response to hydrostatic pressure"/>
    <property type="evidence" value="ECO:0007669"/>
    <property type="project" value="EnsemblFungi"/>
</dbReference>
<gene>
    <name evidence="7" type="ORF">HYPBUDRAFT_153305</name>
</gene>
<dbReference type="PANTHER" id="PTHR22779">
    <property type="entry name" value="SD17342P"/>
    <property type="match status" value="1"/>
</dbReference>
<dbReference type="STRING" id="984485.A0A1E4RGU4"/>